<feature type="compositionally biased region" description="Basic residues" evidence="2">
    <location>
        <begin position="9"/>
        <end position="22"/>
    </location>
</feature>
<evidence type="ECO:0000259" key="3">
    <source>
        <dbReference type="PROSITE" id="PS51192"/>
    </source>
</evidence>
<proteinExistence type="predicted"/>
<name>A0A6C0HST2_9ZZZZ</name>
<accession>A0A6C0HST2</accession>
<evidence type="ECO:0000256" key="1">
    <source>
        <dbReference type="ARBA" id="ARBA00022801"/>
    </source>
</evidence>
<dbReference type="GO" id="GO:0006281">
    <property type="term" value="P:DNA repair"/>
    <property type="evidence" value="ECO:0007669"/>
    <property type="project" value="TreeGrafter"/>
</dbReference>
<dbReference type="SUPFAM" id="SSF52540">
    <property type="entry name" value="P-loop containing nucleoside triphosphate hydrolases"/>
    <property type="match status" value="2"/>
</dbReference>
<dbReference type="GO" id="GO:0005524">
    <property type="term" value="F:ATP binding"/>
    <property type="evidence" value="ECO:0007669"/>
    <property type="project" value="InterPro"/>
</dbReference>
<dbReference type="InterPro" id="IPR027417">
    <property type="entry name" value="P-loop_NTPase"/>
</dbReference>
<dbReference type="PANTHER" id="PTHR45766">
    <property type="entry name" value="DNA ANNEALING HELICASE AND ENDONUCLEASE ZRANB3 FAMILY MEMBER"/>
    <property type="match status" value="1"/>
</dbReference>
<protein>
    <recommendedName>
        <fullName evidence="3">Helicase ATP-binding domain-containing protein</fullName>
    </recommendedName>
</protein>
<reference evidence="4" key="1">
    <citation type="journal article" date="2020" name="Nature">
        <title>Giant virus diversity and host interactions through global metagenomics.</title>
        <authorList>
            <person name="Schulz F."/>
            <person name="Roux S."/>
            <person name="Paez-Espino D."/>
            <person name="Jungbluth S."/>
            <person name="Walsh D.A."/>
            <person name="Denef V.J."/>
            <person name="McMahon K.D."/>
            <person name="Konstantinidis K.T."/>
            <person name="Eloe-Fadrosh E.A."/>
            <person name="Kyrpides N.C."/>
            <person name="Woyke T."/>
        </authorList>
    </citation>
    <scope>NUCLEOTIDE SEQUENCE</scope>
    <source>
        <strain evidence="4">GVMAG-M-3300023184-168</strain>
    </source>
</reference>
<dbReference type="GO" id="GO:0031297">
    <property type="term" value="P:replication fork processing"/>
    <property type="evidence" value="ECO:0007669"/>
    <property type="project" value="TreeGrafter"/>
</dbReference>
<dbReference type="EMBL" id="MN740011">
    <property type="protein sequence ID" value="QHT83798.1"/>
    <property type="molecule type" value="Genomic_DNA"/>
</dbReference>
<feature type="region of interest" description="Disordered" evidence="2">
    <location>
        <begin position="221"/>
        <end position="269"/>
    </location>
</feature>
<dbReference type="Pfam" id="PF00176">
    <property type="entry name" value="SNF2-rel_dom"/>
    <property type="match status" value="1"/>
</dbReference>
<dbReference type="InterPro" id="IPR000330">
    <property type="entry name" value="SNF2_N"/>
</dbReference>
<sequence length="1537" mass="179436">MSKSSKETKKNKRCKKGTRRNPKTGNCDPIIEPEPSIIEQIKDSVLNFHPIQISQVKQIPENIDIIEKKGNLKIKVKKNKQPQPQPQNIEEKASECNKNYVLLETDIKRSEELKDLTGQELRNIHYELTNDESVLPRTKGIKTKDELIRLIICLENEKNEKNKKIGYQIPDIFSMRGIDDIEKKIPEEPFKEPVPIVETKMKPIKKKLNIILNEPIENEETKIDLEIPNQEEQKEEENKEQKEEENKEQKEEQKEKEVPESNKITKKENELQEKIGIPHPNIESKEYNSFLFEKEKIESENLKTNDSFPFLYPELNDPNFNIKIAKHKEFNDTQYDGSIKNIKEQANYLCNAEFELSPYQLFVKNFLSVQTPYNCLLLYHSLGTGKTLSSIGIAEEMRLYMKQIGLNQPILVIASPNVQQNYRLQLFDERKLKLVNGLWTSNTNVSNALLKEINPTNLTGIPKDRIISEVNTIINKHYFFMGYIELANYIKRHTGIPEGTRFSMEEQKILRNKKIRKYFDNRLIIIDEAHNIRISDDNREESKTASLLMEVARYANNMRLLLLSATPMYNNYKEIIWITNLMNTVDKRSLIREDDIFDKEGGFVSGKTTKDGKVIEDGKEILKRKLTGYISYVRGENPYTFPFRIYPETFLPENSLSNILNEKKYPTKQLNQRTIENPLSIIPVFISEIGEYQEKGYDFIMKHLRNKSFSTMNKFGEVRELPSFENMESFGYTLLMQPLQALNIIFPNPAIDNIREEKEEKEEKEEEENYPEERNEEIIKNIIGKRGLYNIMTRKEEKTPIPNIYDFEYKSEKTYGRIFHPDNIGKYSNKIAKICNSIRNSKGIIIIYSQYIEGGIIPIALALEEMGFGRFSIASHAKNLFKTPYGEPIDSVTMKTHTQYIKDGGEPNKFNRAKYVMITGNKAFSPDNLADIKYVTHPDNNNGEKVKVILISKAGSEGLDFKCIRQVHILEPWYNMSRIEQIIGRGVRNLSHCSLDFEDRNVEIYLHSTLPRNDEEPADLYVYRFAEKKAIAIGKVTRLLKEVAVDCILNIGQTNFTVEKLASLAENKEVKIKLSSKNGEEIIFPVGDKPFTAICDYADNCSFTCSPNEEINEKDIIMDMYNDDYLKINYLVIVKRIRQLFRERNIYSKEELINSINLLKVYPINHIDYALSRFVDNKTEYIYDRWGRTGYLINRDNYYAFQPSEITDETISLFERGIPRDENPEYVEIELPKQKGPLLIEESVIPEESDIKTETITNKNKDEKYGMILNNLREIFNIVEEWRTKKREGSQVPSGQADWYTNMGFVIDHIIENHKIKESEIKDFIIFHYLDCLSFEERMIIVKYLNQESSSQIFTDYDNVFKKYFDEKIVKVRGFKTIVLINDKIVDSNEERLKIYIQNNNGDLLEWNPAEPTDRINAIKETIQTSLVQYSNLSRMVGFMNVFRNNDIVFKTMDMQNSLKKGSRCASEGKKDIIKKINIISKEIKYNEENTENENLILKQGLCVILEVLLRYYTNMNVDNKVWFLNLEKAVISKLVK</sequence>
<evidence type="ECO:0000313" key="4">
    <source>
        <dbReference type="EMBL" id="QHT83798.1"/>
    </source>
</evidence>
<organism evidence="4">
    <name type="scientific">viral metagenome</name>
    <dbReference type="NCBI Taxonomy" id="1070528"/>
    <lineage>
        <taxon>unclassified sequences</taxon>
        <taxon>metagenomes</taxon>
        <taxon>organismal metagenomes</taxon>
    </lineage>
</organism>
<dbReference type="PANTHER" id="PTHR45766:SF6">
    <property type="entry name" value="SWI_SNF-RELATED MATRIX-ASSOCIATED ACTIN-DEPENDENT REGULATOR OF CHROMATIN SUBFAMILY A-LIKE PROTEIN 1"/>
    <property type="match status" value="1"/>
</dbReference>
<evidence type="ECO:0000256" key="2">
    <source>
        <dbReference type="SAM" id="MobiDB-lite"/>
    </source>
</evidence>
<feature type="region of interest" description="Disordered" evidence="2">
    <location>
        <begin position="1"/>
        <end position="32"/>
    </location>
</feature>
<keyword evidence="1" id="KW-0378">Hydrolase</keyword>
<dbReference type="PROSITE" id="PS51192">
    <property type="entry name" value="HELICASE_ATP_BIND_1"/>
    <property type="match status" value="1"/>
</dbReference>
<dbReference type="Gene3D" id="3.40.50.10810">
    <property type="entry name" value="Tandem AAA-ATPase domain"/>
    <property type="match status" value="1"/>
</dbReference>
<dbReference type="InterPro" id="IPR001650">
    <property type="entry name" value="Helicase_C-like"/>
</dbReference>
<feature type="compositionally biased region" description="Basic and acidic residues" evidence="2">
    <location>
        <begin position="236"/>
        <end position="269"/>
    </location>
</feature>
<dbReference type="GO" id="GO:0016787">
    <property type="term" value="F:hydrolase activity"/>
    <property type="evidence" value="ECO:0007669"/>
    <property type="project" value="UniProtKB-KW"/>
</dbReference>
<feature type="domain" description="Helicase ATP-binding" evidence="3">
    <location>
        <begin position="507"/>
        <end position="585"/>
    </location>
</feature>
<dbReference type="Gene3D" id="3.40.50.300">
    <property type="entry name" value="P-loop containing nucleotide triphosphate hydrolases"/>
    <property type="match status" value="1"/>
</dbReference>
<dbReference type="Pfam" id="PF00271">
    <property type="entry name" value="Helicase_C"/>
    <property type="match status" value="1"/>
</dbReference>
<dbReference type="InterPro" id="IPR014001">
    <property type="entry name" value="Helicase_ATP-bd"/>
</dbReference>
<dbReference type="InterPro" id="IPR038718">
    <property type="entry name" value="SNF2-like_sf"/>
</dbReference>